<evidence type="ECO:0000256" key="1">
    <source>
        <dbReference type="SAM" id="MobiDB-lite"/>
    </source>
</evidence>
<evidence type="ECO:0000313" key="3">
    <source>
        <dbReference type="Proteomes" id="UP001347174"/>
    </source>
</evidence>
<keyword evidence="3" id="KW-1185">Reference proteome</keyword>
<feature type="region of interest" description="Disordered" evidence="1">
    <location>
        <begin position="277"/>
        <end position="300"/>
    </location>
</feature>
<dbReference type="RefSeq" id="WP_338475707.1">
    <property type="nucleotide sequence ID" value="NZ_CP129946.1"/>
</dbReference>
<gene>
    <name evidence="2" type="ORF">QYQ93_25000</name>
</gene>
<accession>A0ABZ2DG02</accession>
<organism evidence="2 3">
    <name type="scientific">Pseudomonas khavaziana</name>
    <dbReference type="NCBI Taxonomy" id="2842351"/>
    <lineage>
        <taxon>Bacteria</taxon>
        <taxon>Pseudomonadati</taxon>
        <taxon>Pseudomonadota</taxon>
        <taxon>Gammaproteobacteria</taxon>
        <taxon>Pseudomonadales</taxon>
        <taxon>Pseudomonadaceae</taxon>
        <taxon>Pseudomonas</taxon>
    </lineage>
</organism>
<dbReference type="Proteomes" id="UP001347174">
    <property type="component" value="Chromosome"/>
</dbReference>
<sequence length="300" mass="33803">MNLTILRRLTMGRKRKPGLEWLDPENGTQRQWALDYLWAKGFQVFDKENRASSPMLFARHGEMLELGAKIERRNDGREIFQDMKAAWRQKDRRDSAKGKKVCAFTLNTSAKTNLSEMAEDQGRSATALLESLITKAYKAHIRKRQTQQSKQAPRAARNYSFQGPNNTGERDNGEFPKSARHPETTVEDDVNTVHEVTEVYSGAPRPLPIAEASQEQQRTDTPLPESLHGSQVPATTTIADELQPEQSAAVNLSPQTNDNVPTCAQVDAQLTTMKVGTQKKRRFTMPSDLLPKPWEADQSD</sequence>
<name>A0ABZ2DG02_9PSED</name>
<dbReference type="EMBL" id="CP129946">
    <property type="protein sequence ID" value="WWA76008.1"/>
    <property type="molecule type" value="Genomic_DNA"/>
</dbReference>
<protein>
    <submittedName>
        <fullName evidence="2">Uncharacterized protein</fullName>
    </submittedName>
</protein>
<evidence type="ECO:0000313" key="2">
    <source>
        <dbReference type="EMBL" id="WWA76008.1"/>
    </source>
</evidence>
<reference evidence="2 3" key="1">
    <citation type="submission" date="2023-07" db="EMBL/GenBank/DDBJ databases">
        <title>Plant endophyte Pseudomonas khavaziana can be used to control wheat stem rot.</title>
        <authorList>
            <person name="Guo S."/>
            <person name="Shen X."/>
        </authorList>
    </citation>
    <scope>NUCLEOTIDE SEQUENCE [LARGE SCALE GENOMIC DNA]</scope>
    <source>
        <strain evidence="2 3">SR9</strain>
    </source>
</reference>
<proteinExistence type="predicted"/>
<feature type="region of interest" description="Disordered" evidence="1">
    <location>
        <begin position="140"/>
        <end position="192"/>
    </location>
</feature>